<evidence type="ECO:0000256" key="1">
    <source>
        <dbReference type="SAM" id="MobiDB-lite"/>
    </source>
</evidence>
<feature type="transmembrane region" description="Helical" evidence="2">
    <location>
        <begin position="708"/>
        <end position="724"/>
    </location>
</feature>
<feature type="compositionally biased region" description="Polar residues" evidence="1">
    <location>
        <begin position="336"/>
        <end position="349"/>
    </location>
</feature>
<proteinExistence type="predicted"/>
<sequence length="1081" mass="122478">MAITLDNGTRIDRPTAQDLRKLKPTKLRPVVFHWRDASKDQTNAPKEYDEIIQRLLTAGPQDFEELVRANWKMFDRGFYFRLYNLREDCEDPALKQKMANMEKYTLELIQKAQEQTRKKLPENDADAQAILVTMLEEDSQTLLWPPPPEAYARLAEEITKRATRSKYEDGWFESLVEICESFGAKMQAKGETQMLGMSQIVMQRLVTEWLRHDSIWEETAEGRFLFRLMSITHEQWESQYMYEQEPVDPMKLREEIKIVSETKASFSCVCGGSYKSENKFNFRSMAYGLSAVKLEKAIMNLEMRLHEEFRKDVSRQVTKQIKPYVQQIKALQSQVESLSARQGSKTTSSPPQPSVEPEHGAQELLHVDLDTLLTEGEANVDENLSDNSERPQQPCVSIDIGDLLQKEGSGQPGMKADHEKVIDQSLGLNSNDSKGMLDPEIVEEPVAFLETAWNLVLVLGHTNCGPADLIIACFLWLGSGLMQISFFFILLSDDFLGEPFGNQVEVAKAWRESIAHDFKHMDLGDESLVSRVCRADRTLILSTSQMQMLDQINAFLGLGKEEFEAPYFQPGVLLCMMCILLWCLYLLNEFRLVLFSLEAVSQVPRGPRTQWRRRGGFQTISYGRFGVYCFMRLARFFIAVGLLYAGVQWLAGTISITELILNAVALSAVLQIDEMVFAALMPKKIQICIQDLEAIKVRYSKGRSQTESVILVVAISLLMLWPWTHNVGPLSWDMLEVKRQYCGGTQNFVVAGNQIQGVTVGLVTSEYAQGVNQTSLTRFAVRRHIWEEPLGSSNYIRFTKDRSSFVTARDMDMHQRNTHDSLCMDFDDIFLGNATHELQEFYRPYFYSASFEAGIPEGASCAEMAHLCHSLDSQARLVRHVCPRTCGCHLQHTNPLLKLVGEGCSKACFTEQEYAMRFSACKDVDLEESPHLREAWEGFWDSYKPLMEQRVGMNFSSPSLSFVPDFLTYVKKVGCPGLSVVAIDPVTRSPWCSGSQLYYGPLANWCPQTCGCHTSETLPTWCPRSCEGCKDTANFPTHIRVSDCAQSLQAGLCEAYPLESAVYCAETCNLCSALHNNGTID</sequence>
<dbReference type="Proteomes" id="UP000604046">
    <property type="component" value="Unassembled WGS sequence"/>
</dbReference>
<gene>
    <name evidence="3" type="ORF">SNAT2548_LOCUS27746</name>
</gene>
<dbReference type="EMBL" id="CAJNDS010002486">
    <property type="protein sequence ID" value="CAE7495260.1"/>
    <property type="molecule type" value="Genomic_DNA"/>
</dbReference>
<dbReference type="PANTHER" id="PTHR36348">
    <property type="entry name" value="EXPRESSED PROTEIN"/>
    <property type="match status" value="1"/>
</dbReference>
<feature type="transmembrane region" description="Helical" evidence="2">
    <location>
        <begin position="469"/>
        <end position="491"/>
    </location>
</feature>
<keyword evidence="2" id="KW-0472">Membrane</keyword>
<keyword evidence="4" id="KW-1185">Reference proteome</keyword>
<organism evidence="3 4">
    <name type="scientific">Symbiodinium natans</name>
    <dbReference type="NCBI Taxonomy" id="878477"/>
    <lineage>
        <taxon>Eukaryota</taxon>
        <taxon>Sar</taxon>
        <taxon>Alveolata</taxon>
        <taxon>Dinophyceae</taxon>
        <taxon>Suessiales</taxon>
        <taxon>Symbiodiniaceae</taxon>
        <taxon>Symbiodinium</taxon>
    </lineage>
</organism>
<reference evidence="3" key="1">
    <citation type="submission" date="2021-02" db="EMBL/GenBank/DDBJ databases">
        <authorList>
            <person name="Dougan E. K."/>
            <person name="Rhodes N."/>
            <person name="Thang M."/>
            <person name="Chan C."/>
        </authorList>
    </citation>
    <scope>NUCLEOTIDE SEQUENCE</scope>
</reference>
<feature type="transmembrane region" description="Helical" evidence="2">
    <location>
        <begin position="567"/>
        <end position="587"/>
    </location>
</feature>
<accession>A0A812STW4</accession>
<keyword evidence="2" id="KW-1133">Transmembrane helix</keyword>
<keyword evidence="2" id="KW-0812">Transmembrane</keyword>
<dbReference type="PANTHER" id="PTHR36348:SF1">
    <property type="entry name" value="EXPRESSED PROTEIN"/>
    <property type="match status" value="1"/>
</dbReference>
<name>A0A812STW4_9DINO</name>
<evidence type="ECO:0000313" key="4">
    <source>
        <dbReference type="Proteomes" id="UP000604046"/>
    </source>
</evidence>
<dbReference type="OrthoDB" id="425721at2759"/>
<feature type="transmembrane region" description="Helical" evidence="2">
    <location>
        <begin position="659"/>
        <end position="680"/>
    </location>
</feature>
<evidence type="ECO:0000256" key="2">
    <source>
        <dbReference type="SAM" id="Phobius"/>
    </source>
</evidence>
<evidence type="ECO:0000313" key="3">
    <source>
        <dbReference type="EMBL" id="CAE7495260.1"/>
    </source>
</evidence>
<comment type="caution">
    <text evidence="3">The sequence shown here is derived from an EMBL/GenBank/DDBJ whole genome shotgun (WGS) entry which is preliminary data.</text>
</comment>
<feature type="transmembrane region" description="Helical" evidence="2">
    <location>
        <begin position="622"/>
        <end position="647"/>
    </location>
</feature>
<dbReference type="AlphaFoldDB" id="A0A812STW4"/>
<protein>
    <submittedName>
        <fullName evidence="3">Uncharacterized protein</fullName>
    </submittedName>
</protein>
<feature type="region of interest" description="Disordered" evidence="1">
    <location>
        <begin position="336"/>
        <end position="358"/>
    </location>
</feature>